<accession>A0A9D1YPU1</accession>
<evidence type="ECO:0000256" key="1">
    <source>
        <dbReference type="SAM" id="MobiDB-lite"/>
    </source>
</evidence>
<comment type="caution">
    <text evidence="2">The sequence shown here is derived from an EMBL/GenBank/DDBJ whole genome shotgun (WGS) entry which is preliminary data.</text>
</comment>
<gene>
    <name evidence="2" type="ORF">H9831_09460</name>
</gene>
<evidence type="ECO:0000313" key="3">
    <source>
        <dbReference type="Proteomes" id="UP000824007"/>
    </source>
</evidence>
<dbReference type="EMBL" id="DXDD01000116">
    <property type="protein sequence ID" value="HIY60890.1"/>
    <property type="molecule type" value="Genomic_DNA"/>
</dbReference>
<reference evidence="2" key="1">
    <citation type="journal article" date="2021" name="PeerJ">
        <title>Extensive microbial diversity within the chicken gut microbiome revealed by metagenomics and culture.</title>
        <authorList>
            <person name="Gilroy R."/>
            <person name="Ravi A."/>
            <person name="Getino M."/>
            <person name="Pursley I."/>
            <person name="Horton D.L."/>
            <person name="Alikhan N.F."/>
            <person name="Baker D."/>
            <person name="Gharbi K."/>
            <person name="Hall N."/>
            <person name="Watson M."/>
            <person name="Adriaenssens E.M."/>
            <person name="Foster-Nyarko E."/>
            <person name="Jarju S."/>
            <person name="Secka A."/>
            <person name="Antonio M."/>
            <person name="Oren A."/>
            <person name="Chaudhuri R.R."/>
            <person name="La Ragione R."/>
            <person name="Hildebrand F."/>
            <person name="Pallen M.J."/>
        </authorList>
    </citation>
    <scope>NUCLEOTIDE SEQUENCE</scope>
    <source>
        <strain evidence="2">ChiSxjej3B15-24422</strain>
    </source>
</reference>
<evidence type="ECO:0000313" key="2">
    <source>
        <dbReference type="EMBL" id="HIY60890.1"/>
    </source>
</evidence>
<proteinExistence type="predicted"/>
<reference evidence="2" key="2">
    <citation type="submission" date="2021-04" db="EMBL/GenBank/DDBJ databases">
        <authorList>
            <person name="Gilroy R."/>
        </authorList>
    </citation>
    <scope>NUCLEOTIDE SEQUENCE</scope>
    <source>
        <strain evidence="2">ChiSxjej3B15-24422</strain>
    </source>
</reference>
<protein>
    <submittedName>
        <fullName evidence="2">Uncharacterized protein</fullName>
    </submittedName>
</protein>
<sequence>MKDEDYNIPEDQDYTSAASAYDCTGLVPSGTGKPEELSAYKQLYPFGQPELSEREQEAMQKKKAEEKGLSHPRMPGAENRL</sequence>
<name>A0A9D1YPU1_9FIRM</name>
<feature type="compositionally biased region" description="Basic and acidic residues" evidence="1">
    <location>
        <begin position="51"/>
        <end position="69"/>
    </location>
</feature>
<organism evidence="2 3">
    <name type="scientific">Candidatus Eisenbergiella pullistercoris</name>
    <dbReference type="NCBI Taxonomy" id="2838555"/>
    <lineage>
        <taxon>Bacteria</taxon>
        <taxon>Bacillati</taxon>
        <taxon>Bacillota</taxon>
        <taxon>Clostridia</taxon>
        <taxon>Lachnospirales</taxon>
        <taxon>Lachnospiraceae</taxon>
        <taxon>Eisenbergiella</taxon>
    </lineage>
</organism>
<dbReference type="Proteomes" id="UP000824007">
    <property type="component" value="Unassembled WGS sequence"/>
</dbReference>
<feature type="region of interest" description="Disordered" evidence="1">
    <location>
        <begin position="48"/>
        <end position="81"/>
    </location>
</feature>
<dbReference type="AlphaFoldDB" id="A0A9D1YPU1"/>